<evidence type="ECO:0000256" key="1">
    <source>
        <dbReference type="SAM" id="MobiDB-lite"/>
    </source>
</evidence>
<name>A0AAX4K1X2_9TREE</name>
<dbReference type="Proteomes" id="UP001355207">
    <property type="component" value="Chromosome 8"/>
</dbReference>
<gene>
    <name evidence="2" type="ORF">L201_006115</name>
</gene>
<sequence length="452" mass="52899">MSGHQAISPAETVWNTPDLREEIFFFCKKNEQIKLMRVSKDLFVIMAAKVGHVRNKRRLKIYRNSIKSVEFPVYFLPSKVPAPYKWPKILEKYPNATKISHDPTRISRIEAGDVHTLHRERYLTVSGLERWRYTYEYVITDYLDWSEYNNEKIMGLDTTTKEIDLIKHKPYYIFEDWNLKKSLKLKMITTKEGSLKGQVQPTSNEPLKRALIKKIKSLPEEIELIELDSDINTSLSTDVLLESYQDLVEMLSPGKEVKKPKILRLRYPNNKLADLLNIIPERLTYIYNRAMNYEETEVDLSHLLRTVNWDKLVYLDYLSISARRDLPATTSSVSESSRTTEAAESDSNNEHVDINEINFSKDTVARNLPLPHLKVIEIDIHYPQGTELTCEQFQVEEKWVKNIAKLFRQLMPKYDRQPTIRFSIHGFSKSSEISEDHSSRLKSGYRDVFGTR</sequence>
<dbReference type="RefSeq" id="XP_066077937.1">
    <property type="nucleotide sequence ID" value="XM_066221840.1"/>
</dbReference>
<feature type="compositionally biased region" description="Low complexity" evidence="1">
    <location>
        <begin position="329"/>
        <end position="346"/>
    </location>
</feature>
<protein>
    <submittedName>
        <fullName evidence="2">Uncharacterized protein</fullName>
    </submittedName>
</protein>
<keyword evidence="3" id="KW-1185">Reference proteome</keyword>
<feature type="region of interest" description="Disordered" evidence="1">
    <location>
        <begin position="329"/>
        <end position="351"/>
    </location>
</feature>
<accession>A0AAX4K1X2</accession>
<dbReference type="EMBL" id="CP144105">
    <property type="protein sequence ID" value="WWC91174.1"/>
    <property type="molecule type" value="Genomic_DNA"/>
</dbReference>
<proteinExistence type="predicted"/>
<evidence type="ECO:0000313" key="2">
    <source>
        <dbReference type="EMBL" id="WWC91174.1"/>
    </source>
</evidence>
<reference evidence="2 3" key="1">
    <citation type="submission" date="2024-01" db="EMBL/GenBank/DDBJ databases">
        <title>Comparative genomics of Cryptococcus and Kwoniella reveals pathogenesis evolution and contrasting modes of karyotype evolution via chromosome fusion or intercentromeric recombination.</title>
        <authorList>
            <person name="Coelho M.A."/>
            <person name="David-Palma M."/>
            <person name="Shea T."/>
            <person name="Bowers K."/>
            <person name="McGinley-Smith S."/>
            <person name="Mohammad A.W."/>
            <person name="Gnirke A."/>
            <person name="Yurkov A.M."/>
            <person name="Nowrousian M."/>
            <person name="Sun S."/>
            <person name="Cuomo C.A."/>
            <person name="Heitman J."/>
        </authorList>
    </citation>
    <scope>NUCLEOTIDE SEQUENCE [LARGE SCALE GENOMIC DNA]</scope>
    <source>
        <strain evidence="2 3">CBS 6074</strain>
    </source>
</reference>
<dbReference type="GeneID" id="91096785"/>
<organism evidence="2 3">
    <name type="scientific">Kwoniella dendrophila CBS 6074</name>
    <dbReference type="NCBI Taxonomy" id="1295534"/>
    <lineage>
        <taxon>Eukaryota</taxon>
        <taxon>Fungi</taxon>
        <taxon>Dikarya</taxon>
        <taxon>Basidiomycota</taxon>
        <taxon>Agaricomycotina</taxon>
        <taxon>Tremellomycetes</taxon>
        <taxon>Tremellales</taxon>
        <taxon>Cryptococcaceae</taxon>
        <taxon>Kwoniella</taxon>
    </lineage>
</organism>
<dbReference type="AlphaFoldDB" id="A0AAX4K1X2"/>
<evidence type="ECO:0000313" key="3">
    <source>
        <dbReference type="Proteomes" id="UP001355207"/>
    </source>
</evidence>